<accession>A0ABT6FGT1</accession>
<sequence length="638" mass="70344">MEILISIALLSWIPICLVLFLVFPRRQAVLLGMVGAWLYLPPMGIALAGIPDYNKGTAFSFGILLAMLIFTPERFARLRPSWVDLPLVVYILCPMITSSVNDLGAYDGFSTVFGQLTGWGGPYLIGRLNFDEPRDVRSLAVAIVVGGLTYIPFCFAEVGVGPILLSKLYGTMIYEDIRLGGSRPRVFLNRGLELGVWMSVCSLMALWLWRSGALRRIAGLSFGAVWLPILLFTTLLCRSSGALMLLALAIIVLELSARLNRKVFMIAWLSVSLVYVGVRIPNYWDYSGLISFLANNFDPDRAESLEFRFRNEDMLSVHAMQRPVFGWGGWGRSRVHDESGKDITITDGLWIIIFGVNGFVGLFSFLGMFLIPSFAFVKKFPVRRWTEPDVGAMAAIVAMLGLHVFDLLLNAFPNAVYVAAAGALATAVQAKVGARAGLEAGGEPPAGLEGPRPSPVSAEERLAERYIEMARTLRINGGYEAAADARRFAYETLSQRAGEGIEAPASRRRRLDCGNDLAWLLASRPDPRPGDREEAAELARRTTAAEPDNPTFWNTLALALCRVGDDDEAYAAALRSMELEGSWNGYDLVVLALTDARLGRKDEAARWLAEAGRWRDERDEADRTLDELIRETEAALDA</sequence>
<dbReference type="RefSeq" id="WP_277863070.1">
    <property type="nucleotide sequence ID" value="NZ_JARRAG010000002.1"/>
</dbReference>
<evidence type="ECO:0000256" key="1">
    <source>
        <dbReference type="SAM" id="Coils"/>
    </source>
</evidence>
<name>A0ABT6FGT1_9BACT</name>
<keyword evidence="3" id="KW-0472">Membrane</keyword>
<feature type="transmembrane region" description="Helical" evidence="3">
    <location>
        <begin position="139"/>
        <end position="165"/>
    </location>
</feature>
<feature type="compositionally biased region" description="Basic and acidic residues" evidence="2">
    <location>
        <begin position="525"/>
        <end position="540"/>
    </location>
</feature>
<keyword evidence="1" id="KW-0175">Coiled coil</keyword>
<organism evidence="4 5">
    <name type="scientific">Paludisphaera mucosa</name>
    <dbReference type="NCBI Taxonomy" id="3030827"/>
    <lineage>
        <taxon>Bacteria</taxon>
        <taxon>Pseudomonadati</taxon>
        <taxon>Planctomycetota</taxon>
        <taxon>Planctomycetia</taxon>
        <taxon>Isosphaerales</taxon>
        <taxon>Isosphaeraceae</taxon>
        <taxon>Paludisphaera</taxon>
    </lineage>
</organism>
<keyword evidence="3" id="KW-1133">Transmembrane helix</keyword>
<feature type="transmembrane region" description="Helical" evidence="3">
    <location>
        <begin position="389"/>
        <end position="409"/>
    </location>
</feature>
<evidence type="ECO:0000256" key="3">
    <source>
        <dbReference type="SAM" id="Phobius"/>
    </source>
</evidence>
<dbReference type="Proteomes" id="UP001216907">
    <property type="component" value="Unassembled WGS sequence"/>
</dbReference>
<feature type="coiled-coil region" evidence="1">
    <location>
        <begin position="611"/>
        <end position="638"/>
    </location>
</feature>
<feature type="transmembrane region" description="Helical" evidence="3">
    <location>
        <begin position="30"/>
        <end position="50"/>
    </location>
</feature>
<protein>
    <submittedName>
        <fullName evidence="4">Uncharacterized protein</fullName>
    </submittedName>
</protein>
<feature type="transmembrane region" description="Helical" evidence="3">
    <location>
        <begin position="186"/>
        <end position="209"/>
    </location>
</feature>
<proteinExistence type="predicted"/>
<feature type="transmembrane region" description="Helical" evidence="3">
    <location>
        <begin position="6"/>
        <end position="23"/>
    </location>
</feature>
<evidence type="ECO:0000313" key="5">
    <source>
        <dbReference type="Proteomes" id="UP001216907"/>
    </source>
</evidence>
<dbReference type="InterPro" id="IPR011990">
    <property type="entry name" value="TPR-like_helical_dom_sf"/>
</dbReference>
<feature type="transmembrane region" description="Helical" evidence="3">
    <location>
        <begin position="349"/>
        <end position="377"/>
    </location>
</feature>
<dbReference type="EMBL" id="JARRAG010000002">
    <property type="protein sequence ID" value="MDG3006777.1"/>
    <property type="molecule type" value="Genomic_DNA"/>
</dbReference>
<evidence type="ECO:0000256" key="2">
    <source>
        <dbReference type="SAM" id="MobiDB-lite"/>
    </source>
</evidence>
<gene>
    <name evidence="4" type="ORF">PZE19_23655</name>
</gene>
<reference evidence="4 5" key="1">
    <citation type="submission" date="2023-03" db="EMBL/GenBank/DDBJ databases">
        <title>Paludisphaera mucosa sp. nov. a novel planctomycete from northern fen.</title>
        <authorList>
            <person name="Ivanova A."/>
        </authorList>
    </citation>
    <scope>NUCLEOTIDE SEQUENCE [LARGE SCALE GENOMIC DNA]</scope>
    <source>
        <strain evidence="4 5">Pla2</strain>
    </source>
</reference>
<keyword evidence="5" id="KW-1185">Reference proteome</keyword>
<feature type="region of interest" description="Disordered" evidence="2">
    <location>
        <begin position="522"/>
        <end position="546"/>
    </location>
</feature>
<feature type="transmembrane region" description="Helical" evidence="3">
    <location>
        <begin position="229"/>
        <end position="253"/>
    </location>
</feature>
<comment type="caution">
    <text evidence="4">The sequence shown here is derived from an EMBL/GenBank/DDBJ whole genome shotgun (WGS) entry which is preliminary data.</text>
</comment>
<dbReference type="Gene3D" id="1.25.40.10">
    <property type="entry name" value="Tetratricopeptide repeat domain"/>
    <property type="match status" value="1"/>
</dbReference>
<dbReference type="SUPFAM" id="SSF48452">
    <property type="entry name" value="TPR-like"/>
    <property type="match status" value="1"/>
</dbReference>
<keyword evidence="3" id="KW-0812">Transmembrane</keyword>
<feature type="transmembrane region" description="Helical" evidence="3">
    <location>
        <begin position="265"/>
        <end position="284"/>
    </location>
</feature>
<evidence type="ECO:0000313" key="4">
    <source>
        <dbReference type="EMBL" id="MDG3006777.1"/>
    </source>
</evidence>